<name>A0A1B9GVF6_9TREE</name>
<organism evidence="2 3">
    <name type="scientific">Kwoniella heveanensis BCC8398</name>
    <dbReference type="NCBI Taxonomy" id="1296120"/>
    <lineage>
        <taxon>Eukaryota</taxon>
        <taxon>Fungi</taxon>
        <taxon>Dikarya</taxon>
        <taxon>Basidiomycota</taxon>
        <taxon>Agaricomycotina</taxon>
        <taxon>Tremellomycetes</taxon>
        <taxon>Tremellales</taxon>
        <taxon>Cryptococcaceae</taxon>
        <taxon>Kwoniella</taxon>
    </lineage>
</organism>
<dbReference type="EMBL" id="KI669500">
    <property type="protein sequence ID" value="OCF35002.1"/>
    <property type="molecule type" value="Genomic_DNA"/>
</dbReference>
<accession>A0A1B9GVF6</accession>
<dbReference type="OrthoDB" id="2564338at2759"/>
<proteinExistence type="predicted"/>
<feature type="region of interest" description="Disordered" evidence="1">
    <location>
        <begin position="253"/>
        <end position="298"/>
    </location>
</feature>
<sequence>MNPRNLLSGPSRLRPLLSSCRAARPSLGSSSSSRLTILPTSSALLQPVTTSYHSRRTLITFPHPDLDPSKGSTKLVVRTFDGIPSLVHAYAIIKAIEAKLGTEILDLYIAKDQDAKKLGPTIFLTTLKPVQLDSALLLEIPSPAISSESNFLGGPSWNDISKILSTNTASETVITSAEKLTKNPTGKDTPLQFRVEVQRKPIQAQRRADRGIKKRVRYSQDSKEGRDIVEALKQFEGGFFGGFEGLADKFDSLGKGSEGVQAGTTGTGQPAPAPKVEEPEEAAVDVEQVKQPFQAASQ</sequence>
<evidence type="ECO:0000313" key="3">
    <source>
        <dbReference type="Proteomes" id="UP000092666"/>
    </source>
</evidence>
<keyword evidence="3" id="KW-1185">Reference proteome</keyword>
<evidence type="ECO:0000256" key="1">
    <source>
        <dbReference type="SAM" id="MobiDB-lite"/>
    </source>
</evidence>
<reference evidence="3" key="2">
    <citation type="submission" date="2013-12" db="EMBL/GenBank/DDBJ databases">
        <title>Evolution of pathogenesis and genome organization in the Tremellales.</title>
        <authorList>
            <person name="Cuomo C."/>
            <person name="Litvintseva A."/>
            <person name="Heitman J."/>
            <person name="Chen Y."/>
            <person name="Sun S."/>
            <person name="Springer D."/>
            <person name="Dromer F."/>
            <person name="Young S."/>
            <person name="Zeng Q."/>
            <person name="Chapman S."/>
            <person name="Gujja S."/>
            <person name="Saif S."/>
            <person name="Birren B."/>
        </authorList>
    </citation>
    <scope>NUCLEOTIDE SEQUENCE [LARGE SCALE GENOMIC DNA]</scope>
    <source>
        <strain evidence="3">BCC8398</strain>
    </source>
</reference>
<dbReference type="AlphaFoldDB" id="A0A1B9GVF6"/>
<protein>
    <submittedName>
        <fullName evidence="2">Uncharacterized protein</fullName>
    </submittedName>
</protein>
<reference evidence="2 3" key="1">
    <citation type="submission" date="2013-07" db="EMBL/GenBank/DDBJ databases">
        <title>The Genome Sequence of Cryptococcus heveanensis BCC8398.</title>
        <authorList>
            <consortium name="The Broad Institute Genome Sequencing Platform"/>
            <person name="Cuomo C."/>
            <person name="Litvintseva A."/>
            <person name="Chen Y."/>
            <person name="Heitman J."/>
            <person name="Sun S."/>
            <person name="Springer D."/>
            <person name="Dromer F."/>
            <person name="Young S.K."/>
            <person name="Zeng Q."/>
            <person name="Gargeya S."/>
            <person name="Fitzgerald M."/>
            <person name="Abouelleil A."/>
            <person name="Alvarado L."/>
            <person name="Berlin A.M."/>
            <person name="Chapman S.B."/>
            <person name="Dewar J."/>
            <person name="Goldberg J."/>
            <person name="Griggs A."/>
            <person name="Gujja S."/>
            <person name="Hansen M."/>
            <person name="Howarth C."/>
            <person name="Imamovic A."/>
            <person name="Larimer J."/>
            <person name="McCowan C."/>
            <person name="Murphy C."/>
            <person name="Pearson M."/>
            <person name="Priest M."/>
            <person name="Roberts A."/>
            <person name="Saif S."/>
            <person name="Shea T."/>
            <person name="Sykes S."/>
            <person name="Wortman J."/>
            <person name="Nusbaum C."/>
            <person name="Birren B."/>
        </authorList>
    </citation>
    <scope>NUCLEOTIDE SEQUENCE [LARGE SCALE GENOMIC DNA]</scope>
    <source>
        <strain evidence="2 3">BCC8398</strain>
    </source>
</reference>
<dbReference type="Proteomes" id="UP000092666">
    <property type="component" value="Unassembled WGS sequence"/>
</dbReference>
<gene>
    <name evidence="2" type="ORF">I316_03042</name>
</gene>
<evidence type="ECO:0000313" key="2">
    <source>
        <dbReference type="EMBL" id="OCF35002.1"/>
    </source>
</evidence>